<organism evidence="2">
    <name type="scientific">Rhizophora mucronata</name>
    <name type="common">Asiatic mangrove</name>
    <dbReference type="NCBI Taxonomy" id="61149"/>
    <lineage>
        <taxon>Eukaryota</taxon>
        <taxon>Viridiplantae</taxon>
        <taxon>Streptophyta</taxon>
        <taxon>Embryophyta</taxon>
        <taxon>Tracheophyta</taxon>
        <taxon>Spermatophyta</taxon>
        <taxon>Magnoliopsida</taxon>
        <taxon>eudicotyledons</taxon>
        <taxon>Gunneridae</taxon>
        <taxon>Pentapetalae</taxon>
        <taxon>rosids</taxon>
        <taxon>fabids</taxon>
        <taxon>Malpighiales</taxon>
        <taxon>Rhizophoraceae</taxon>
        <taxon>Rhizophora</taxon>
    </lineage>
</organism>
<reference evidence="2" key="1">
    <citation type="submission" date="2018-02" db="EMBL/GenBank/DDBJ databases">
        <title>Rhizophora mucronata_Transcriptome.</title>
        <authorList>
            <person name="Meera S.P."/>
            <person name="Sreeshan A."/>
            <person name="Augustine A."/>
        </authorList>
    </citation>
    <scope>NUCLEOTIDE SEQUENCE</scope>
    <source>
        <tissue evidence="2">Leaf</tissue>
    </source>
</reference>
<protein>
    <submittedName>
        <fullName evidence="2">Uncharacterized protein LOC101306919</fullName>
    </submittedName>
</protein>
<evidence type="ECO:0000256" key="1">
    <source>
        <dbReference type="SAM" id="Phobius"/>
    </source>
</evidence>
<keyword evidence="1" id="KW-0812">Transmembrane</keyword>
<sequence length="27" mass="3079">MALNPDQGLPFLLILFLVAGRLGFWEF</sequence>
<dbReference type="EMBL" id="GGEC01018222">
    <property type="protein sequence ID" value="MBW98705.1"/>
    <property type="molecule type" value="Transcribed_RNA"/>
</dbReference>
<keyword evidence="1" id="KW-0472">Membrane</keyword>
<evidence type="ECO:0000313" key="2">
    <source>
        <dbReference type="EMBL" id="MBW98705.1"/>
    </source>
</evidence>
<name>A0A2P2JZ41_RHIMU</name>
<keyword evidence="1" id="KW-1133">Transmembrane helix</keyword>
<proteinExistence type="predicted"/>
<dbReference type="AlphaFoldDB" id="A0A2P2JZ41"/>
<feature type="transmembrane region" description="Helical" evidence="1">
    <location>
        <begin position="7"/>
        <end position="25"/>
    </location>
</feature>
<accession>A0A2P2JZ41</accession>